<proteinExistence type="predicted"/>
<evidence type="ECO:0000313" key="3">
    <source>
        <dbReference type="Proteomes" id="UP000193642"/>
    </source>
</evidence>
<sequence length="218" mass="24046">MTYAIGKLNEGLYTLYARTRAELASLAGEAHPLSAYTSTKDLQSDITRIIDILDKQAPAKNGGVQVDAFVLKNLVSSGFDVSQEVEDIQNKADYTVRSFFGSQLLFATGGVFATYLGVPWAISIPSTLLVSGAGFVFSNLRWSSIQDRFVSKITEEQKTLESKLLDVYDREFTRVVSDPLASIVKMLISAIERRIAEAKESRVKIQALIKEIDDVSPK</sequence>
<keyword evidence="1" id="KW-0472">Membrane</keyword>
<dbReference type="EMBL" id="MCGO01000001">
    <property type="protein sequence ID" value="ORY53673.1"/>
    <property type="molecule type" value="Genomic_DNA"/>
</dbReference>
<accession>A0A1Y2D305</accession>
<organism evidence="2 3">
    <name type="scientific">Rhizoclosmatium globosum</name>
    <dbReference type="NCBI Taxonomy" id="329046"/>
    <lineage>
        <taxon>Eukaryota</taxon>
        <taxon>Fungi</taxon>
        <taxon>Fungi incertae sedis</taxon>
        <taxon>Chytridiomycota</taxon>
        <taxon>Chytridiomycota incertae sedis</taxon>
        <taxon>Chytridiomycetes</taxon>
        <taxon>Chytridiales</taxon>
        <taxon>Chytriomycetaceae</taxon>
        <taxon>Rhizoclosmatium</taxon>
    </lineage>
</organism>
<dbReference type="AlphaFoldDB" id="A0A1Y2D305"/>
<feature type="transmembrane region" description="Helical" evidence="1">
    <location>
        <begin position="99"/>
        <end position="118"/>
    </location>
</feature>
<evidence type="ECO:0000256" key="1">
    <source>
        <dbReference type="SAM" id="Phobius"/>
    </source>
</evidence>
<keyword evidence="1" id="KW-0812">Transmembrane</keyword>
<comment type="caution">
    <text evidence="2">The sequence shown here is derived from an EMBL/GenBank/DDBJ whole genome shotgun (WGS) entry which is preliminary data.</text>
</comment>
<dbReference type="Proteomes" id="UP000193642">
    <property type="component" value="Unassembled WGS sequence"/>
</dbReference>
<protein>
    <submittedName>
        <fullName evidence="2">Uncharacterized protein</fullName>
    </submittedName>
</protein>
<evidence type="ECO:0000313" key="2">
    <source>
        <dbReference type="EMBL" id="ORY53673.1"/>
    </source>
</evidence>
<name>A0A1Y2D305_9FUNG</name>
<reference evidence="2 3" key="1">
    <citation type="submission" date="2016-07" db="EMBL/GenBank/DDBJ databases">
        <title>Pervasive Adenine N6-methylation of Active Genes in Fungi.</title>
        <authorList>
            <consortium name="DOE Joint Genome Institute"/>
            <person name="Mondo S.J."/>
            <person name="Dannebaum R.O."/>
            <person name="Kuo R.C."/>
            <person name="Labutti K."/>
            <person name="Haridas S."/>
            <person name="Kuo A."/>
            <person name="Salamov A."/>
            <person name="Ahrendt S.R."/>
            <person name="Lipzen A."/>
            <person name="Sullivan W."/>
            <person name="Andreopoulos W.B."/>
            <person name="Clum A."/>
            <person name="Lindquist E."/>
            <person name="Daum C."/>
            <person name="Ramamoorthy G.K."/>
            <person name="Gryganskyi A."/>
            <person name="Culley D."/>
            <person name="Magnuson J.K."/>
            <person name="James T.Y."/>
            <person name="O'Malley M.A."/>
            <person name="Stajich J.E."/>
            <person name="Spatafora J.W."/>
            <person name="Visel A."/>
            <person name="Grigoriev I.V."/>
        </authorList>
    </citation>
    <scope>NUCLEOTIDE SEQUENCE [LARGE SCALE GENOMIC DNA]</scope>
    <source>
        <strain evidence="2 3">JEL800</strain>
    </source>
</reference>
<dbReference type="OrthoDB" id="5571276at2759"/>
<keyword evidence="1" id="KW-1133">Transmembrane helix</keyword>
<keyword evidence="3" id="KW-1185">Reference proteome</keyword>
<gene>
    <name evidence="2" type="ORF">BCR33DRAFT_693139</name>
</gene>